<evidence type="ECO:0000259" key="10">
    <source>
        <dbReference type="Pfam" id="PF13962"/>
    </source>
</evidence>
<organism evidence="11 12">
    <name type="scientific">Oldenlandia corymbosa var. corymbosa</name>
    <dbReference type="NCBI Taxonomy" id="529605"/>
    <lineage>
        <taxon>Eukaryota</taxon>
        <taxon>Viridiplantae</taxon>
        <taxon>Streptophyta</taxon>
        <taxon>Embryophyta</taxon>
        <taxon>Tracheophyta</taxon>
        <taxon>Spermatophyta</taxon>
        <taxon>Magnoliopsida</taxon>
        <taxon>eudicotyledons</taxon>
        <taxon>Gunneridae</taxon>
        <taxon>Pentapetalae</taxon>
        <taxon>asterids</taxon>
        <taxon>lamiids</taxon>
        <taxon>Gentianales</taxon>
        <taxon>Rubiaceae</taxon>
        <taxon>Rubioideae</taxon>
        <taxon>Spermacoceae</taxon>
        <taxon>Hedyotis-Oldenlandia complex</taxon>
        <taxon>Oldenlandia</taxon>
    </lineage>
</organism>
<dbReference type="InterPro" id="IPR002110">
    <property type="entry name" value="Ankyrin_rpt"/>
</dbReference>
<keyword evidence="5 7" id="KW-0040">ANK repeat</keyword>
<dbReference type="GO" id="GO:0005886">
    <property type="term" value="C:plasma membrane"/>
    <property type="evidence" value="ECO:0007669"/>
    <property type="project" value="TreeGrafter"/>
</dbReference>
<feature type="repeat" description="ANK" evidence="7">
    <location>
        <begin position="35"/>
        <end position="67"/>
    </location>
</feature>
<evidence type="ECO:0000256" key="4">
    <source>
        <dbReference type="ARBA" id="ARBA00022989"/>
    </source>
</evidence>
<dbReference type="Gene3D" id="1.25.40.20">
    <property type="entry name" value="Ankyrin repeat-containing domain"/>
    <property type="match status" value="1"/>
</dbReference>
<dbReference type="InterPro" id="IPR026961">
    <property type="entry name" value="PGG_dom"/>
</dbReference>
<protein>
    <submittedName>
        <fullName evidence="11">OLC1v1029320C1</fullName>
    </submittedName>
</protein>
<dbReference type="AlphaFoldDB" id="A0AAV1CGP9"/>
<feature type="domain" description="PGG" evidence="10">
    <location>
        <begin position="230"/>
        <end position="342"/>
    </location>
</feature>
<dbReference type="Proteomes" id="UP001161247">
    <property type="component" value="Chromosome 2"/>
</dbReference>
<feature type="region of interest" description="Disordered" evidence="8">
    <location>
        <begin position="206"/>
        <end position="231"/>
    </location>
</feature>
<dbReference type="PANTHER" id="PTHR24186">
    <property type="entry name" value="PROTEIN PHOSPHATASE 1 REGULATORY SUBUNIT"/>
    <property type="match status" value="1"/>
</dbReference>
<evidence type="ECO:0000256" key="8">
    <source>
        <dbReference type="SAM" id="MobiDB-lite"/>
    </source>
</evidence>
<dbReference type="PANTHER" id="PTHR24186:SF37">
    <property type="entry name" value="PGG DOMAIN-CONTAINING PROTEIN"/>
    <property type="match status" value="1"/>
</dbReference>
<dbReference type="InterPro" id="IPR036770">
    <property type="entry name" value="Ankyrin_rpt-contain_sf"/>
</dbReference>
<dbReference type="SMART" id="SM00248">
    <property type="entry name" value="ANK"/>
    <property type="match status" value="4"/>
</dbReference>
<dbReference type="EMBL" id="OX459119">
    <property type="protein sequence ID" value="CAI9093759.1"/>
    <property type="molecule type" value="Genomic_DNA"/>
</dbReference>
<sequence>MEELKEAAIKNDVEALARLLQKDKLILDRLTLNSHDMNPLHIAAMFGHVEFVQRVLLASPDLCLAGDRFRRIPLHLAIIKGKLDVVRELVHARPISAREKIDGGGNALHLCVKYNQLAALKLLIETIKDDDFVNRKDDDGMTILHLAICDKQTETIKYLLGNNQVVVHVNVKNSNGSTPLDLFQGDCDPEIGRILHQAGARRGRELLDSSVSASKSSGEKPAKKGNGDNDWLSRKRDAIMVVASLIATMAFQAGVSPTGGVWQDDSNPDGPAGTAVMALKHPKYYKNFVRTNTVAFVSSLSTILFLISGLPFRYKFFMWALMVVMWLTITAIASTYGISILMVTPVHQKKDLSQVIKTSVTVWCGVMSLLLLGNTIRLINRWIRKRYGVDMFRKLRRQGSCSAAPAQSNGHQGSSLPYVSVELNKV</sequence>
<proteinExistence type="predicted"/>
<evidence type="ECO:0000256" key="7">
    <source>
        <dbReference type="PROSITE-ProRule" id="PRU00023"/>
    </source>
</evidence>
<feature type="transmembrane region" description="Helical" evidence="9">
    <location>
        <begin position="319"/>
        <end position="343"/>
    </location>
</feature>
<keyword evidence="12" id="KW-1185">Reference proteome</keyword>
<evidence type="ECO:0000313" key="12">
    <source>
        <dbReference type="Proteomes" id="UP001161247"/>
    </source>
</evidence>
<feature type="transmembrane region" description="Helical" evidence="9">
    <location>
        <begin position="293"/>
        <end position="312"/>
    </location>
</feature>
<feature type="compositionally biased region" description="Basic and acidic residues" evidence="8">
    <location>
        <begin position="217"/>
        <end position="231"/>
    </location>
</feature>
<name>A0AAV1CGP9_OLDCO</name>
<dbReference type="Pfam" id="PF12796">
    <property type="entry name" value="Ank_2"/>
    <property type="match status" value="2"/>
</dbReference>
<evidence type="ECO:0000313" key="11">
    <source>
        <dbReference type="EMBL" id="CAI9093759.1"/>
    </source>
</evidence>
<evidence type="ECO:0000256" key="1">
    <source>
        <dbReference type="ARBA" id="ARBA00004141"/>
    </source>
</evidence>
<reference evidence="11" key="1">
    <citation type="submission" date="2023-03" db="EMBL/GenBank/DDBJ databases">
        <authorList>
            <person name="Julca I."/>
        </authorList>
    </citation>
    <scope>NUCLEOTIDE SEQUENCE</scope>
</reference>
<evidence type="ECO:0000256" key="2">
    <source>
        <dbReference type="ARBA" id="ARBA00022692"/>
    </source>
</evidence>
<evidence type="ECO:0000256" key="6">
    <source>
        <dbReference type="ARBA" id="ARBA00023136"/>
    </source>
</evidence>
<dbReference type="SUPFAM" id="SSF48403">
    <property type="entry name" value="Ankyrin repeat"/>
    <property type="match status" value="1"/>
</dbReference>
<dbReference type="Pfam" id="PF13962">
    <property type="entry name" value="PGG"/>
    <property type="match status" value="1"/>
</dbReference>
<feature type="transmembrane region" description="Helical" evidence="9">
    <location>
        <begin position="355"/>
        <end position="376"/>
    </location>
</feature>
<accession>A0AAV1CGP9</accession>
<feature type="transmembrane region" description="Helical" evidence="9">
    <location>
        <begin position="238"/>
        <end position="255"/>
    </location>
</feature>
<evidence type="ECO:0000256" key="5">
    <source>
        <dbReference type="ARBA" id="ARBA00023043"/>
    </source>
</evidence>
<evidence type="ECO:0000256" key="3">
    <source>
        <dbReference type="ARBA" id="ARBA00022737"/>
    </source>
</evidence>
<gene>
    <name evidence="11" type="ORF">OLC1_LOCUS5089</name>
</gene>
<keyword evidence="4 9" id="KW-1133">Transmembrane helix</keyword>
<comment type="subcellular location">
    <subcellularLocation>
        <location evidence="1">Membrane</location>
        <topology evidence="1">Multi-pass membrane protein</topology>
    </subcellularLocation>
</comment>
<evidence type="ECO:0000256" key="9">
    <source>
        <dbReference type="SAM" id="Phobius"/>
    </source>
</evidence>
<keyword evidence="6 9" id="KW-0472">Membrane</keyword>
<keyword evidence="2 9" id="KW-0812">Transmembrane</keyword>
<dbReference type="PROSITE" id="PS50088">
    <property type="entry name" value="ANK_REPEAT"/>
    <property type="match status" value="1"/>
</dbReference>
<keyword evidence="3" id="KW-0677">Repeat</keyword>